<dbReference type="InterPro" id="IPR006311">
    <property type="entry name" value="TAT_signal"/>
</dbReference>
<dbReference type="RefSeq" id="WP_176976660.1">
    <property type="nucleotide sequence ID" value="NZ_JABZEO010000007.1"/>
</dbReference>
<dbReference type="InterPro" id="IPR042245">
    <property type="entry name" value="Tgt2/MlaC_sf"/>
</dbReference>
<dbReference type="PANTHER" id="PTHR36573:SF1">
    <property type="entry name" value="INTERMEMBRANE PHOSPHOLIPID TRANSPORT SYSTEM BINDING PROTEIN MLAC"/>
    <property type="match status" value="1"/>
</dbReference>
<dbReference type="PANTHER" id="PTHR36573">
    <property type="entry name" value="INTERMEMBRANE PHOSPHOLIPID TRANSPORT SYSTEM BINDING PROTEIN MLAC"/>
    <property type="match status" value="1"/>
</dbReference>
<dbReference type="EMBL" id="JABZEO010000007">
    <property type="protein sequence ID" value="NVZ09911.1"/>
    <property type="molecule type" value="Genomic_DNA"/>
</dbReference>
<accession>A0A850RK69</accession>
<keyword evidence="1" id="KW-0732">Signal</keyword>
<dbReference type="PROSITE" id="PS51318">
    <property type="entry name" value="TAT"/>
    <property type="match status" value="1"/>
</dbReference>
<dbReference type="Gene3D" id="3.10.450.710">
    <property type="entry name" value="Tgt2/MlaC"/>
    <property type="match status" value="1"/>
</dbReference>
<comment type="caution">
    <text evidence="2">The sequence shown here is derived from an EMBL/GenBank/DDBJ whole genome shotgun (WGS) entry which is preliminary data.</text>
</comment>
<keyword evidence="3" id="KW-1185">Reference proteome</keyword>
<feature type="chain" id="PRO_5032536597" evidence="1">
    <location>
        <begin position="27"/>
        <end position="207"/>
    </location>
</feature>
<dbReference type="Pfam" id="PF05494">
    <property type="entry name" value="MlaC"/>
    <property type="match status" value="1"/>
</dbReference>
<proteinExistence type="predicted"/>
<evidence type="ECO:0000313" key="2">
    <source>
        <dbReference type="EMBL" id="NVZ09911.1"/>
    </source>
</evidence>
<reference evidence="2 3" key="1">
    <citation type="submission" date="2020-06" db="EMBL/GenBank/DDBJ databases">
        <title>Whole-genome sequence of Allochromatium humboldtianum DSM 21881, type strain.</title>
        <authorList>
            <person name="Kyndt J.A."/>
            <person name="Meyer T.E."/>
        </authorList>
    </citation>
    <scope>NUCLEOTIDE SEQUENCE [LARGE SCALE GENOMIC DNA]</scope>
    <source>
        <strain evidence="2 3">DSM 21881</strain>
    </source>
</reference>
<dbReference type="AlphaFoldDB" id="A0A850RK69"/>
<sequence length="207" mass="23341">MLLQRRHFLLLLLVLAPLTWSGSLLAAQDEATALVQRTAERMLDTLKARRAEIDRNPSLIYGLVETIVLPHFDFERITQGAVGQYWRQATPIQQRQLVDGFKQVLIRTYARSLLSYSGQEIRYLPSRPGNRPSMVTVATEVRESGSTPIPVDYRMHNAGGGWKVYDVVINNASLVGNYRSSFATEIRQNGIDGLIARLGEMNRKGQE</sequence>
<name>A0A850RK69_9GAMM</name>
<protein>
    <submittedName>
        <fullName evidence="2">ABC transporter substrate-binding protein</fullName>
    </submittedName>
</protein>
<evidence type="ECO:0000313" key="3">
    <source>
        <dbReference type="Proteomes" id="UP000592294"/>
    </source>
</evidence>
<evidence type="ECO:0000256" key="1">
    <source>
        <dbReference type="SAM" id="SignalP"/>
    </source>
</evidence>
<organism evidence="2 3">
    <name type="scientific">Allochromatium humboldtianum</name>
    <dbReference type="NCBI Taxonomy" id="504901"/>
    <lineage>
        <taxon>Bacteria</taxon>
        <taxon>Pseudomonadati</taxon>
        <taxon>Pseudomonadota</taxon>
        <taxon>Gammaproteobacteria</taxon>
        <taxon>Chromatiales</taxon>
        <taxon>Chromatiaceae</taxon>
        <taxon>Allochromatium</taxon>
    </lineage>
</organism>
<dbReference type="InterPro" id="IPR008869">
    <property type="entry name" value="MlaC/ttg2D"/>
</dbReference>
<gene>
    <name evidence="2" type="ORF">HW932_11625</name>
</gene>
<dbReference type="Proteomes" id="UP000592294">
    <property type="component" value="Unassembled WGS sequence"/>
</dbReference>
<dbReference type="PIRSF" id="PIRSF004649">
    <property type="entry name" value="MlaC"/>
    <property type="match status" value="1"/>
</dbReference>
<feature type="signal peptide" evidence="1">
    <location>
        <begin position="1"/>
        <end position="26"/>
    </location>
</feature>